<feature type="compositionally biased region" description="Polar residues" evidence="1">
    <location>
        <begin position="420"/>
        <end position="440"/>
    </location>
</feature>
<feature type="compositionally biased region" description="Polar residues" evidence="1">
    <location>
        <begin position="566"/>
        <end position="579"/>
    </location>
</feature>
<accession>A0ABR3T771</accession>
<evidence type="ECO:0008006" key="4">
    <source>
        <dbReference type="Google" id="ProtNLM"/>
    </source>
</evidence>
<keyword evidence="3" id="KW-1185">Reference proteome</keyword>
<feature type="compositionally biased region" description="Acidic residues" evidence="1">
    <location>
        <begin position="495"/>
        <end position="504"/>
    </location>
</feature>
<gene>
    <name evidence="2" type="ORF">SLS56_001781</name>
</gene>
<organism evidence="2 3">
    <name type="scientific">Neofusicoccum ribis</name>
    <dbReference type="NCBI Taxonomy" id="45134"/>
    <lineage>
        <taxon>Eukaryota</taxon>
        <taxon>Fungi</taxon>
        <taxon>Dikarya</taxon>
        <taxon>Ascomycota</taxon>
        <taxon>Pezizomycotina</taxon>
        <taxon>Dothideomycetes</taxon>
        <taxon>Dothideomycetes incertae sedis</taxon>
        <taxon>Botryosphaeriales</taxon>
        <taxon>Botryosphaeriaceae</taxon>
        <taxon>Neofusicoccum</taxon>
    </lineage>
</organism>
<dbReference type="EMBL" id="JAJVDC020000011">
    <property type="protein sequence ID" value="KAL1635357.1"/>
    <property type="molecule type" value="Genomic_DNA"/>
</dbReference>
<evidence type="ECO:0000313" key="2">
    <source>
        <dbReference type="EMBL" id="KAL1635357.1"/>
    </source>
</evidence>
<comment type="caution">
    <text evidence="2">The sequence shown here is derived from an EMBL/GenBank/DDBJ whole genome shotgun (WGS) entry which is preliminary data.</text>
</comment>
<feature type="region of interest" description="Disordered" evidence="1">
    <location>
        <begin position="475"/>
        <end position="661"/>
    </location>
</feature>
<dbReference type="Gene3D" id="1.10.246.220">
    <property type="match status" value="1"/>
</dbReference>
<dbReference type="Proteomes" id="UP001521116">
    <property type="component" value="Unassembled WGS sequence"/>
</dbReference>
<dbReference type="CDD" id="cd11660">
    <property type="entry name" value="SANT_TRF"/>
    <property type="match status" value="1"/>
</dbReference>
<proteinExistence type="predicted"/>
<evidence type="ECO:0000256" key="1">
    <source>
        <dbReference type="SAM" id="MobiDB-lite"/>
    </source>
</evidence>
<feature type="compositionally biased region" description="Basic and acidic residues" evidence="1">
    <location>
        <begin position="517"/>
        <end position="540"/>
    </location>
</feature>
<feature type="compositionally biased region" description="Basic and acidic residues" evidence="1">
    <location>
        <begin position="652"/>
        <end position="661"/>
    </location>
</feature>
<reference evidence="2 3" key="1">
    <citation type="submission" date="2024-02" db="EMBL/GenBank/DDBJ databases">
        <title>De novo assembly and annotation of 12 fungi associated with fruit tree decline syndrome in Ontario, Canada.</title>
        <authorList>
            <person name="Sulman M."/>
            <person name="Ellouze W."/>
            <person name="Ilyukhin E."/>
        </authorList>
    </citation>
    <scope>NUCLEOTIDE SEQUENCE [LARGE SCALE GENOMIC DNA]</scope>
    <source>
        <strain evidence="2 3">M1-105</strain>
    </source>
</reference>
<protein>
    <recommendedName>
        <fullName evidence="4">Myb-like domain-containing protein</fullName>
    </recommendedName>
</protein>
<feature type="region of interest" description="Disordered" evidence="1">
    <location>
        <begin position="407"/>
        <end position="446"/>
    </location>
</feature>
<sequence>MDGVYEDASGHLLSHHHPDIADIINPDLSIVQENVDVQYPHLPESTAEEVTGAREVTPPSLISNHEYAVHQSPGAQSNISGSTAISAAQTVHDPADLDSDLMLEFLDDLSADAGKILDILAPKTASVDHLASVASEAISPISRVSRVLEKRADRFKEARENFGAGDFINRDTVLASFAGEAAIYESNNAFRRPDSILYKANVATFAKQMVTLAREKLDIFDALLALDNTFPRNFVSSLHDNEQEDSSPGGSSMIEETFTLALDIRTQFAISLLVRDQNEQGFDPDATLQSIFFAVSDEENNSAEGSRLRGWEVLGLGSGDDDLPAPIKETVLRRIARIRQSFRGDQEDLEGGNYLDSERLESEFPWTDFVTRTLDWARLRNVELEDEINALGGVSEIQASLKDHLETSITQPSRKRKHSVSQSQGASTTEPESQSQNIPKTTPGVLSVLRRRLARLSGQEINVIEDEPKRITKERVAANGSASQAASEDYQPPVLEEEEEEDDDSRTFINPPGERSAMQEDLEKLRQREKQNKENMRRLSADPSSTPRKSKSFYDKQPGATRVSFEESQSPPEKNTMSPKKTKEKRKRAPTESEDDEDEFETHVTKNRRRAPVQKQARYVPSSVPPSTAHEQSQARPIPIRRTELQVEDSDDERRPSHAEQLRVATQQARATTYSRATKTRRAWNDEEVNVLTEYVAEFCQATQPWKAIKEADAARGNVLVHRTHVNLKDKARNIVKAHQVAGQALPPGFETLSLGAYHQDDVERRRGIRPEDFED</sequence>
<evidence type="ECO:0000313" key="3">
    <source>
        <dbReference type="Proteomes" id="UP001521116"/>
    </source>
</evidence>
<name>A0ABR3T771_9PEZI</name>
<feature type="compositionally biased region" description="Polar residues" evidence="1">
    <location>
        <begin position="625"/>
        <end position="635"/>
    </location>
</feature>